<comment type="caution">
    <text evidence="5">The sequence shown here is derived from an EMBL/GenBank/DDBJ whole genome shotgun (WGS) entry which is preliminary data.</text>
</comment>
<dbReference type="AlphaFoldDB" id="A0A931IJM1"/>
<name>A0A931IJM1_9NOCA</name>
<accession>A0A931IJM1</accession>
<proteinExistence type="predicted"/>
<dbReference type="InterPro" id="IPR013785">
    <property type="entry name" value="Aldolase_TIM"/>
</dbReference>
<evidence type="ECO:0000256" key="4">
    <source>
        <dbReference type="ARBA" id="ARBA00022833"/>
    </source>
</evidence>
<evidence type="ECO:0000256" key="1">
    <source>
        <dbReference type="ARBA" id="ARBA00001947"/>
    </source>
</evidence>
<reference evidence="5" key="1">
    <citation type="submission" date="2020-11" db="EMBL/GenBank/DDBJ databases">
        <title>Nocardia NEAU-351.nov., a novel actinomycete isolated from the cow dung.</title>
        <authorList>
            <person name="Zhang X."/>
        </authorList>
    </citation>
    <scope>NUCLEOTIDE SEQUENCE</scope>
    <source>
        <strain evidence="5">NEAU-351</strain>
    </source>
</reference>
<gene>
    <name evidence="5" type="ORF">IT779_31880</name>
</gene>
<sequence>MASKQLIVGCAATGAKFTKHNHRTTGDTVMDHISTGASIKIAESEALQEAVTLYALGCRYYHYHARNPATGEQSTDNAIYQSLSQSIQRSCNQDIRLSFGASRNGPEVRDSIARNGEWERVSQCSIPLHLGGAHFVTMQAAVELQIMCDIERKYGVDEVYDAPHEQLSRIIHEYRPSGQTVDADLATHSTAGGSNYGTTSPAIQFATFARSIQARRQIGLFDEVEWVQRRRSVALTRFAIERPDLRLGAAGQLNVTILFGFSPALPFPMRYSDFKTMVRAAKSLEYDLGDKARRRRHVTVAVGAAVLPQQAKNFIGPLDVGPERGRIVTPVERLVQYAAQRDSGVDIVRVGMEDTPFDVTADGDLRSTTNAILVKTALHELERAGATPLTRTQEIDRLAVIAGGGDRPWRSESVETEYELATVA</sequence>
<evidence type="ECO:0000313" key="5">
    <source>
        <dbReference type="EMBL" id="MBH0780880.1"/>
    </source>
</evidence>
<dbReference type="PANTHER" id="PTHR37418">
    <property type="entry name" value="3-KETO-5-AMINOHEXANOATE CLEAVAGE ENZYME-RELATED"/>
    <property type="match status" value="1"/>
</dbReference>
<dbReference type="Proteomes" id="UP000655751">
    <property type="component" value="Unassembled WGS sequence"/>
</dbReference>
<keyword evidence="4" id="KW-0862">Zinc</keyword>
<dbReference type="GO" id="GO:0043720">
    <property type="term" value="F:3-keto-5-aminohexanoate cleavage activity"/>
    <property type="evidence" value="ECO:0007669"/>
    <property type="project" value="InterPro"/>
</dbReference>
<evidence type="ECO:0000256" key="2">
    <source>
        <dbReference type="ARBA" id="ARBA00022679"/>
    </source>
</evidence>
<protein>
    <submittedName>
        <fullName evidence="5">3-keto-5-aminohexanoate cleavage protein</fullName>
    </submittedName>
</protein>
<keyword evidence="3" id="KW-0479">Metal-binding</keyword>
<keyword evidence="6" id="KW-1185">Reference proteome</keyword>
<dbReference type="InterPro" id="IPR008567">
    <property type="entry name" value="BKACE"/>
</dbReference>
<evidence type="ECO:0000313" key="6">
    <source>
        <dbReference type="Proteomes" id="UP000655751"/>
    </source>
</evidence>
<organism evidence="5 6">
    <name type="scientific">Nocardia bovistercoris</name>
    <dbReference type="NCBI Taxonomy" id="2785916"/>
    <lineage>
        <taxon>Bacteria</taxon>
        <taxon>Bacillati</taxon>
        <taxon>Actinomycetota</taxon>
        <taxon>Actinomycetes</taxon>
        <taxon>Mycobacteriales</taxon>
        <taxon>Nocardiaceae</taxon>
        <taxon>Nocardia</taxon>
    </lineage>
</organism>
<dbReference type="EMBL" id="JADMLG010000018">
    <property type="protein sequence ID" value="MBH0780880.1"/>
    <property type="molecule type" value="Genomic_DNA"/>
</dbReference>
<dbReference type="GO" id="GO:0046872">
    <property type="term" value="F:metal ion binding"/>
    <property type="evidence" value="ECO:0007669"/>
    <property type="project" value="UniProtKB-KW"/>
</dbReference>
<keyword evidence="2" id="KW-0808">Transferase</keyword>
<dbReference type="Pfam" id="PF05853">
    <property type="entry name" value="BKACE"/>
    <property type="match status" value="1"/>
</dbReference>
<dbReference type="PANTHER" id="PTHR37418:SF2">
    <property type="entry name" value="3-KETO-5-AMINOHEXANOATE CLEAVAGE ENZYME"/>
    <property type="match status" value="1"/>
</dbReference>
<dbReference type="Gene3D" id="3.20.20.70">
    <property type="entry name" value="Aldolase class I"/>
    <property type="match status" value="1"/>
</dbReference>
<comment type="cofactor">
    <cofactor evidence="1">
        <name>Zn(2+)</name>
        <dbReference type="ChEBI" id="CHEBI:29105"/>
    </cofactor>
</comment>
<dbReference type="RefSeq" id="WP_196153185.1">
    <property type="nucleotide sequence ID" value="NZ_JADMLG010000018.1"/>
</dbReference>
<evidence type="ECO:0000256" key="3">
    <source>
        <dbReference type="ARBA" id="ARBA00022723"/>
    </source>
</evidence>